<comment type="caution">
    <text evidence="1">The sequence shown here is derived from an EMBL/GenBank/DDBJ whole genome shotgun (WGS) entry which is preliminary data.</text>
</comment>
<keyword evidence="2" id="KW-1185">Reference proteome</keyword>
<name>A0ABT1MTA1_9RHOB</name>
<reference evidence="1 2" key="1">
    <citation type="submission" date="2022-03" db="EMBL/GenBank/DDBJ databases">
        <authorList>
            <person name="He Y."/>
        </authorList>
    </citation>
    <scope>NUCLEOTIDE SEQUENCE [LARGE SCALE GENOMIC DNA]</scope>
    <source>
        <strain evidence="1 2">TK19116</strain>
    </source>
</reference>
<evidence type="ECO:0000313" key="1">
    <source>
        <dbReference type="EMBL" id="MCQ0971540.1"/>
    </source>
</evidence>
<dbReference type="EMBL" id="JAKZEU010000005">
    <property type="protein sequence ID" value="MCQ0971540.1"/>
    <property type="molecule type" value="Genomic_DNA"/>
</dbReference>
<dbReference type="Proteomes" id="UP001203945">
    <property type="component" value="Unassembled WGS sequence"/>
</dbReference>
<gene>
    <name evidence="1" type="ORF">MLD63_14030</name>
</gene>
<sequence>MKKLSQRQKRLLIKRAVNGNRKHILRLYSSRPTVEGSTSIILLNGEFHRVKVRGVARHPPSSLDFEDNYHSTLSYLESLRKNFAVRKNSKMGWVFRESWPGGGLYIRDYTDYSKIEGISTSAALVLTAEYDRARELINSTPPAIDLHKWNKRVFTALFELGFFELLGLSEDVGIKYSTSGDLRTMRIVSGSSTEELAQASNQIMELSKFIYGEVGLPSKYLKEVTTAICEGLSNVTGWAYPSNYRFKYLPVGRWWVTASAHRVNRTLTIALYDQGASIPVTFAAKPTKSLPVRLLSFLQNALNSTEAEEYANDAAYIEGALRFGASSTGLDNRGQGLPQMRELIDFVGGGSISVLSRAGRCSYEHGGGVVRESCGTSVGGTLVEWRLALPAIAEDG</sequence>
<evidence type="ECO:0000313" key="2">
    <source>
        <dbReference type="Proteomes" id="UP001203945"/>
    </source>
</evidence>
<dbReference type="RefSeq" id="WP_255330550.1">
    <property type="nucleotide sequence ID" value="NZ_JAKZEU010000005.1"/>
</dbReference>
<organism evidence="1 2">
    <name type="scientific">Paracoccus albicereus</name>
    <dbReference type="NCBI Taxonomy" id="2922394"/>
    <lineage>
        <taxon>Bacteria</taxon>
        <taxon>Pseudomonadati</taxon>
        <taxon>Pseudomonadota</taxon>
        <taxon>Alphaproteobacteria</taxon>
        <taxon>Rhodobacterales</taxon>
        <taxon>Paracoccaceae</taxon>
        <taxon>Paracoccus</taxon>
    </lineage>
</organism>
<protein>
    <recommendedName>
        <fullName evidence="3">ATP-binding protein</fullName>
    </recommendedName>
</protein>
<accession>A0ABT1MTA1</accession>
<evidence type="ECO:0008006" key="3">
    <source>
        <dbReference type="Google" id="ProtNLM"/>
    </source>
</evidence>
<proteinExistence type="predicted"/>